<protein>
    <submittedName>
        <fullName evidence="2">Secreted protein</fullName>
    </submittedName>
</protein>
<dbReference type="RefSeq" id="WP_131997730.1">
    <property type="nucleotide sequence ID" value="NZ_SMGK01000004.1"/>
</dbReference>
<dbReference type="EMBL" id="SMGK01000004">
    <property type="protein sequence ID" value="TCK72119.1"/>
    <property type="molecule type" value="Genomic_DNA"/>
</dbReference>
<dbReference type="InterPro" id="IPR036812">
    <property type="entry name" value="NAD(P)_OxRdtase_dom_sf"/>
</dbReference>
<evidence type="ECO:0000313" key="3">
    <source>
        <dbReference type="Proteomes" id="UP000295210"/>
    </source>
</evidence>
<sequence>MQRRDFLKQAALTTAAATATKLSADTTSASQGKIPRRPLGKTGEHLSIIGFGGIVVMNETSDQAKNIVAEAVDRGVNYLDVAPSYGDAQERLGPALAPYRKNCFLACKTDGRMKADSQADLDNSLKLLKTDYLDLYQFHALTKMTDLDKCLGPGGAIETMEAAKKAGKIRYIGFSVHSVETAIAAMDRYPFDTVLFPLNWVLVSQANFGPQIVEHAQKKGVGILALKSMAKTVWPADMKKDHPEPKCWYQPASYPHEASLGLRWTLGHPITAALPPGDERYFRLAMDVAQNYKPLDHGEEQALLGRAPGVEPIFHLGNDV</sequence>
<dbReference type="SUPFAM" id="SSF51430">
    <property type="entry name" value="NAD(P)-linked oxidoreductase"/>
    <property type="match status" value="1"/>
</dbReference>
<dbReference type="InterPro" id="IPR023210">
    <property type="entry name" value="NADP_OxRdtase_dom"/>
</dbReference>
<dbReference type="PROSITE" id="PS51318">
    <property type="entry name" value="TAT"/>
    <property type="match status" value="1"/>
</dbReference>
<dbReference type="Pfam" id="PF00248">
    <property type="entry name" value="Aldo_ket_red"/>
    <property type="match status" value="1"/>
</dbReference>
<feature type="domain" description="NADP-dependent oxidoreductase" evidence="1">
    <location>
        <begin position="50"/>
        <end position="237"/>
    </location>
</feature>
<reference evidence="2 3" key="1">
    <citation type="submission" date="2019-03" db="EMBL/GenBank/DDBJ databases">
        <title>Genomic Encyclopedia of Type Strains, Phase IV (KMG-IV): sequencing the most valuable type-strain genomes for metagenomic binning, comparative biology and taxonomic classification.</title>
        <authorList>
            <person name="Goeker M."/>
        </authorList>
    </citation>
    <scope>NUCLEOTIDE SEQUENCE [LARGE SCALE GENOMIC DNA]</scope>
    <source>
        <strain evidence="2 3">DSM 103428</strain>
    </source>
</reference>
<dbReference type="NCBIfam" id="TIGR01409">
    <property type="entry name" value="TAT_signal_seq"/>
    <property type="match status" value="1"/>
</dbReference>
<dbReference type="OrthoDB" id="9804790at2"/>
<name>A0A4R1L749_9BACT</name>
<dbReference type="GO" id="GO:0016491">
    <property type="term" value="F:oxidoreductase activity"/>
    <property type="evidence" value="ECO:0007669"/>
    <property type="project" value="InterPro"/>
</dbReference>
<dbReference type="AlphaFoldDB" id="A0A4R1L749"/>
<dbReference type="PANTHER" id="PTHR43312">
    <property type="entry name" value="D-THREO-ALDOSE 1-DEHYDROGENASE"/>
    <property type="match status" value="1"/>
</dbReference>
<evidence type="ECO:0000313" key="2">
    <source>
        <dbReference type="EMBL" id="TCK72119.1"/>
    </source>
</evidence>
<evidence type="ECO:0000259" key="1">
    <source>
        <dbReference type="Pfam" id="PF00248"/>
    </source>
</evidence>
<proteinExistence type="predicted"/>
<organism evidence="2 3">
    <name type="scientific">Acidipila rosea</name>
    <dbReference type="NCBI Taxonomy" id="768535"/>
    <lineage>
        <taxon>Bacteria</taxon>
        <taxon>Pseudomonadati</taxon>
        <taxon>Acidobacteriota</taxon>
        <taxon>Terriglobia</taxon>
        <taxon>Terriglobales</taxon>
        <taxon>Acidobacteriaceae</taxon>
        <taxon>Acidipila</taxon>
    </lineage>
</organism>
<dbReference type="PANTHER" id="PTHR43312:SF1">
    <property type="entry name" value="NADP-DEPENDENT OXIDOREDUCTASE DOMAIN-CONTAINING PROTEIN"/>
    <property type="match status" value="1"/>
</dbReference>
<dbReference type="InterPro" id="IPR019546">
    <property type="entry name" value="TAT_signal_bac_arc"/>
</dbReference>
<accession>A0A4R1L749</accession>
<gene>
    <name evidence="2" type="ORF">C7378_2752</name>
</gene>
<dbReference type="InterPro" id="IPR006311">
    <property type="entry name" value="TAT_signal"/>
</dbReference>
<dbReference type="PRINTS" id="PR00069">
    <property type="entry name" value="ALDKETRDTASE"/>
</dbReference>
<comment type="caution">
    <text evidence="2">The sequence shown here is derived from an EMBL/GenBank/DDBJ whole genome shotgun (WGS) entry which is preliminary data.</text>
</comment>
<dbReference type="Proteomes" id="UP000295210">
    <property type="component" value="Unassembled WGS sequence"/>
</dbReference>
<dbReference type="InterPro" id="IPR053135">
    <property type="entry name" value="AKR2_Oxidoreductase"/>
</dbReference>
<dbReference type="CDD" id="cd19100">
    <property type="entry name" value="AKR_unchar"/>
    <property type="match status" value="1"/>
</dbReference>
<dbReference type="InterPro" id="IPR020471">
    <property type="entry name" value="AKR"/>
</dbReference>
<dbReference type="Gene3D" id="3.20.20.100">
    <property type="entry name" value="NADP-dependent oxidoreductase domain"/>
    <property type="match status" value="1"/>
</dbReference>
<keyword evidence="3" id="KW-1185">Reference proteome</keyword>